<keyword evidence="3" id="KW-1185">Reference proteome</keyword>
<dbReference type="Proteomes" id="UP000030765">
    <property type="component" value="Unassembled WGS sequence"/>
</dbReference>
<proteinExistence type="predicted"/>
<dbReference type="EnsemblMetazoa" id="ASIC005077-RA">
    <property type="protein sequence ID" value="ASIC005077-PA"/>
    <property type="gene ID" value="ASIC005077"/>
</dbReference>
<organism evidence="1">
    <name type="scientific">Anopheles sinensis</name>
    <name type="common">Mosquito</name>
    <dbReference type="NCBI Taxonomy" id="74873"/>
    <lineage>
        <taxon>Eukaryota</taxon>
        <taxon>Metazoa</taxon>
        <taxon>Ecdysozoa</taxon>
        <taxon>Arthropoda</taxon>
        <taxon>Hexapoda</taxon>
        <taxon>Insecta</taxon>
        <taxon>Pterygota</taxon>
        <taxon>Neoptera</taxon>
        <taxon>Endopterygota</taxon>
        <taxon>Diptera</taxon>
        <taxon>Nematocera</taxon>
        <taxon>Culicoidea</taxon>
        <taxon>Culicidae</taxon>
        <taxon>Anophelinae</taxon>
        <taxon>Anopheles</taxon>
    </lineage>
</organism>
<name>A0A084VIG8_ANOSI</name>
<evidence type="ECO:0000313" key="3">
    <source>
        <dbReference type="Proteomes" id="UP000030765"/>
    </source>
</evidence>
<sequence>MDWTTTQSKTFAGRKPQSIGVASTVALPDVRPIVSSGALAKYHTSNQPTSPGEARAMHARQVSGCAVGLWRNGEVGKWT</sequence>
<evidence type="ECO:0000313" key="2">
    <source>
        <dbReference type="EnsemblMetazoa" id="ASIC005077-PA"/>
    </source>
</evidence>
<dbReference type="VEuPathDB" id="VectorBase:ASIC005077"/>
<reference evidence="1 3" key="1">
    <citation type="journal article" date="2014" name="BMC Genomics">
        <title>Genome sequence of Anopheles sinensis provides insight into genetics basis of mosquito competence for malaria parasites.</title>
        <authorList>
            <person name="Zhou D."/>
            <person name="Zhang D."/>
            <person name="Ding G."/>
            <person name="Shi L."/>
            <person name="Hou Q."/>
            <person name="Ye Y."/>
            <person name="Xu Y."/>
            <person name="Zhou H."/>
            <person name="Xiong C."/>
            <person name="Li S."/>
            <person name="Yu J."/>
            <person name="Hong S."/>
            <person name="Yu X."/>
            <person name="Zou P."/>
            <person name="Chen C."/>
            <person name="Chang X."/>
            <person name="Wang W."/>
            <person name="Lv Y."/>
            <person name="Sun Y."/>
            <person name="Ma L."/>
            <person name="Shen B."/>
            <person name="Zhu C."/>
        </authorList>
    </citation>
    <scope>NUCLEOTIDE SEQUENCE [LARGE SCALE GENOMIC DNA]</scope>
</reference>
<dbReference type="EMBL" id="KE524854">
    <property type="protein sequence ID" value="KFB37762.1"/>
    <property type="molecule type" value="Genomic_DNA"/>
</dbReference>
<accession>A0A084VIG8</accession>
<evidence type="ECO:0000313" key="1">
    <source>
        <dbReference type="EMBL" id="KFB37762.1"/>
    </source>
</evidence>
<reference evidence="2" key="2">
    <citation type="submission" date="2020-05" db="UniProtKB">
        <authorList>
            <consortium name="EnsemblMetazoa"/>
        </authorList>
    </citation>
    <scope>IDENTIFICATION</scope>
</reference>
<gene>
    <name evidence="1" type="ORF">ZHAS_00005077</name>
</gene>
<dbReference type="AlphaFoldDB" id="A0A084VIG8"/>
<dbReference type="EMBL" id="ATLV01013356">
    <property type="status" value="NOT_ANNOTATED_CDS"/>
    <property type="molecule type" value="Genomic_DNA"/>
</dbReference>
<protein>
    <submittedName>
        <fullName evidence="1 2">Uncharacterized protein</fullName>
    </submittedName>
</protein>